<dbReference type="EMBL" id="FOLO01000039">
    <property type="protein sequence ID" value="SFD18550.1"/>
    <property type="molecule type" value="Genomic_DNA"/>
</dbReference>
<accession>A0A1I1QKB6</accession>
<organism evidence="1 2">
    <name type="scientific">Pseudoalteromonas denitrificans DSM 6059</name>
    <dbReference type="NCBI Taxonomy" id="1123010"/>
    <lineage>
        <taxon>Bacteria</taxon>
        <taxon>Pseudomonadati</taxon>
        <taxon>Pseudomonadota</taxon>
        <taxon>Gammaproteobacteria</taxon>
        <taxon>Alteromonadales</taxon>
        <taxon>Pseudoalteromonadaceae</taxon>
        <taxon>Pseudoalteromonas</taxon>
    </lineage>
</organism>
<name>A0A1I1QKB6_9GAMM</name>
<reference evidence="1 2" key="1">
    <citation type="submission" date="2016-10" db="EMBL/GenBank/DDBJ databases">
        <authorList>
            <person name="de Groot N.N."/>
        </authorList>
    </citation>
    <scope>NUCLEOTIDE SEQUENCE [LARGE SCALE GENOMIC DNA]</scope>
    <source>
        <strain evidence="1 2">DSM 6059</strain>
    </source>
</reference>
<protein>
    <submittedName>
        <fullName evidence="1">Uncharacterized protein</fullName>
    </submittedName>
</protein>
<keyword evidence="2" id="KW-1185">Reference proteome</keyword>
<dbReference type="STRING" id="1123010.SAMN02745724_03792"/>
<dbReference type="AlphaFoldDB" id="A0A1I1QKB6"/>
<dbReference type="Proteomes" id="UP000198862">
    <property type="component" value="Unassembled WGS sequence"/>
</dbReference>
<evidence type="ECO:0000313" key="1">
    <source>
        <dbReference type="EMBL" id="SFD18550.1"/>
    </source>
</evidence>
<gene>
    <name evidence="1" type="ORF">SAMN02745724_03792</name>
</gene>
<proteinExistence type="predicted"/>
<sequence length="77" mass="8811">MSEDKRKNIELKIQELLNELTLAQKLSLSDVGQFGYQLAFIRHMPEGNLAVVTLEESIISIDEEGEVDRKPNIKLRD</sequence>
<evidence type="ECO:0000313" key="2">
    <source>
        <dbReference type="Proteomes" id="UP000198862"/>
    </source>
</evidence>